<name>A0A0K0CUP4_ANGCA</name>
<dbReference type="Proteomes" id="UP000035642">
    <property type="component" value="Unassembled WGS sequence"/>
</dbReference>
<dbReference type="InterPro" id="IPR051112">
    <property type="entry name" value="CWC26_splicing_factor"/>
</dbReference>
<dbReference type="STRING" id="6313.A0A0K0CUP4"/>
<dbReference type="WBParaSite" id="ACAC_0000096301-mRNA-1">
    <property type="protein sequence ID" value="ACAC_0000096301-mRNA-1"/>
    <property type="gene ID" value="ACAC_0000096301"/>
</dbReference>
<dbReference type="GO" id="GO:0003723">
    <property type="term" value="F:RNA binding"/>
    <property type="evidence" value="ECO:0007669"/>
    <property type="project" value="TreeGrafter"/>
</dbReference>
<organism evidence="4 5">
    <name type="scientific">Angiostrongylus cantonensis</name>
    <name type="common">Rat lungworm</name>
    <dbReference type="NCBI Taxonomy" id="6313"/>
    <lineage>
        <taxon>Eukaryota</taxon>
        <taxon>Metazoa</taxon>
        <taxon>Ecdysozoa</taxon>
        <taxon>Nematoda</taxon>
        <taxon>Chromadorea</taxon>
        <taxon>Rhabditida</taxon>
        <taxon>Rhabditina</taxon>
        <taxon>Rhabditomorpha</taxon>
        <taxon>Strongyloidea</taxon>
        <taxon>Metastrongylidae</taxon>
        <taxon>Angiostrongylus</taxon>
    </lineage>
</organism>
<proteinExistence type="inferred from homology"/>
<reference evidence="5" key="2">
    <citation type="submission" date="2017-02" db="UniProtKB">
        <authorList>
            <consortium name="WormBaseParasite"/>
        </authorList>
    </citation>
    <scope>IDENTIFICATION</scope>
</reference>
<dbReference type="InterPro" id="IPR018609">
    <property type="entry name" value="Bud13"/>
</dbReference>
<evidence type="ECO:0000256" key="3">
    <source>
        <dbReference type="SAM" id="MobiDB-lite"/>
    </source>
</evidence>
<feature type="region of interest" description="Disordered" evidence="3">
    <location>
        <begin position="1"/>
        <end position="43"/>
    </location>
</feature>
<dbReference type="AlphaFoldDB" id="A0A0K0CUP4"/>
<feature type="compositionally biased region" description="Basic and acidic residues" evidence="3">
    <location>
        <begin position="28"/>
        <end position="43"/>
    </location>
</feature>
<evidence type="ECO:0000313" key="4">
    <source>
        <dbReference type="Proteomes" id="UP000035642"/>
    </source>
</evidence>
<evidence type="ECO:0000256" key="2">
    <source>
        <dbReference type="ARBA" id="ARBA00014454"/>
    </source>
</evidence>
<dbReference type="PANTHER" id="PTHR31809">
    <property type="entry name" value="BUD13 HOMOLOG"/>
    <property type="match status" value="1"/>
</dbReference>
<reference evidence="4" key="1">
    <citation type="submission" date="2012-09" db="EMBL/GenBank/DDBJ databases">
        <authorList>
            <person name="Martin A.A."/>
        </authorList>
    </citation>
    <scope>NUCLEOTIDE SEQUENCE</scope>
</reference>
<sequence length="176" mass="20693">MFEGLDTSISGRYATTTFRQKQVRKGKEKPEDKERKEREAKKQAELQEKYDLWNKGVAQIERREQQMEEMARVAAEPLARMADDKEMNRHLKEIIHEEDPMAAMLRSKKREDAIDCGELVYPTYQGECPPNRFGIRPGYRWDGVDRSNGFEAKLARARNAKSAQDKEFYQNIQLYE</sequence>
<comment type="similarity">
    <text evidence="1">Belongs to the CWC26 family.</text>
</comment>
<dbReference type="GO" id="GO:0005684">
    <property type="term" value="C:U2-type spliceosomal complex"/>
    <property type="evidence" value="ECO:0007669"/>
    <property type="project" value="TreeGrafter"/>
</dbReference>
<feature type="compositionally biased region" description="Polar residues" evidence="3">
    <location>
        <begin position="7"/>
        <end position="20"/>
    </location>
</feature>
<evidence type="ECO:0000256" key="1">
    <source>
        <dbReference type="ARBA" id="ARBA00011069"/>
    </source>
</evidence>
<keyword evidence="4" id="KW-1185">Reference proteome</keyword>
<dbReference type="PANTHER" id="PTHR31809:SF0">
    <property type="entry name" value="BUD13 HOMOLOG"/>
    <property type="match status" value="1"/>
</dbReference>
<dbReference type="GO" id="GO:0070274">
    <property type="term" value="C:RES complex"/>
    <property type="evidence" value="ECO:0007669"/>
    <property type="project" value="TreeGrafter"/>
</dbReference>
<dbReference type="Pfam" id="PF09736">
    <property type="entry name" value="Bud13"/>
    <property type="match status" value="1"/>
</dbReference>
<evidence type="ECO:0000313" key="5">
    <source>
        <dbReference type="WBParaSite" id="ACAC_0000096301-mRNA-1"/>
    </source>
</evidence>
<dbReference type="GO" id="GO:0000398">
    <property type="term" value="P:mRNA splicing, via spliceosome"/>
    <property type="evidence" value="ECO:0007669"/>
    <property type="project" value="TreeGrafter"/>
</dbReference>
<protein>
    <recommendedName>
        <fullName evidence="2">BUD13 homolog</fullName>
    </recommendedName>
</protein>
<accession>A0A0K0CUP4</accession>